<evidence type="ECO:0000313" key="3">
    <source>
        <dbReference type="Proteomes" id="UP000824078"/>
    </source>
</evidence>
<evidence type="ECO:0000313" key="2">
    <source>
        <dbReference type="EMBL" id="HIU23752.1"/>
    </source>
</evidence>
<dbReference type="EMBL" id="DVMQ01000007">
    <property type="protein sequence ID" value="HIU23752.1"/>
    <property type="molecule type" value="Genomic_DNA"/>
</dbReference>
<comment type="caution">
    <text evidence="2">The sequence shown here is derived from an EMBL/GenBank/DDBJ whole genome shotgun (WGS) entry which is preliminary data.</text>
</comment>
<gene>
    <name evidence="2" type="ORF">IAD17_02360</name>
</gene>
<accession>A0A9D1L549</accession>
<dbReference type="AlphaFoldDB" id="A0A9D1L549"/>
<evidence type="ECO:0000259" key="1">
    <source>
        <dbReference type="Pfam" id="PF10105"/>
    </source>
</evidence>
<dbReference type="Proteomes" id="UP000824078">
    <property type="component" value="Unassembled WGS sequence"/>
</dbReference>
<dbReference type="Pfam" id="PF10105">
    <property type="entry name" value="DUF2344"/>
    <property type="match status" value="1"/>
</dbReference>
<name>A0A9D1L549_9ACTN</name>
<reference evidence="2" key="1">
    <citation type="submission" date="2020-10" db="EMBL/GenBank/DDBJ databases">
        <authorList>
            <person name="Gilroy R."/>
        </authorList>
    </citation>
    <scope>NUCLEOTIDE SEQUENCE</scope>
    <source>
        <strain evidence="2">ChiHjej12B11-29160</strain>
    </source>
</reference>
<reference evidence="2" key="2">
    <citation type="journal article" date="2021" name="PeerJ">
        <title>Extensive microbial diversity within the chicken gut microbiome revealed by metagenomics and culture.</title>
        <authorList>
            <person name="Gilroy R."/>
            <person name="Ravi A."/>
            <person name="Getino M."/>
            <person name="Pursley I."/>
            <person name="Horton D.L."/>
            <person name="Alikhan N.F."/>
            <person name="Baker D."/>
            <person name="Gharbi K."/>
            <person name="Hall N."/>
            <person name="Watson M."/>
            <person name="Adriaenssens E.M."/>
            <person name="Foster-Nyarko E."/>
            <person name="Jarju S."/>
            <person name="Secka A."/>
            <person name="Antonio M."/>
            <person name="Oren A."/>
            <person name="Chaudhuri R.R."/>
            <person name="La Ragione R."/>
            <person name="Hildebrand F."/>
            <person name="Pallen M.J."/>
        </authorList>
    </citation>
    <scope>NUCLEOTIDE SEQUENCE</scope>
    <source>
        <strain evidence="2">ChiHjej12B11-29160</strain>
    </source>
</reference>
<feature type="domain" description="DUF2344" evidence="1">
    <location>
        <begin position="13"/>
        <end position="202"/>
    </location>
</feature>
<organism evidence="2 3">
    <name type="scientific">Candidatus Coprovicinus avistercoris</name>
    <dbReference type="NCBI Taxonomy" id="2840754"/>
    <lineage>
        <taxon>Bacteria</taxon>
        <taxon>Bacillati</taxon>
        <taxon>Actinomycetota</taxon>
        <taxon>Coriobacteriia</taxon>
        <taxon>Coriobacteriales</taxon>
        <taxon>Coriobacteriaceae</taxon>
        <taxon>Coriobacteriaceae incertae sedis</taxon>
        <taxon>Candidatus Coprovicinus</taxon>
    </lineage>
</organism>
<dbReference type="InterPro" id="IPR018768">
    <property type="entry name" value="DUF2344"/>
</dbReference>
<dbReference type="NCBIfam" id="TIGR03936">
    <property type="entry name" value="sam_1_link_chp"/>
    <property type="match status" value="1"/>
</dbReference>
<proteinExistence type="predicted"/>
<protein>
    <submittedName>
        <fullName evidence="2">DUF2344 domain-containing protein</fullName>
    </submittedName>
</protein>
<sequence>MTEQVVTRRDLFRLRVCYAKQDRLRHLAHLEVLGTIDRCIRRASLPFSVSNGFSPRMRVQFSSALPVGASSQGEWYDLYLRELVDVDEAFKRIYDATPADLRPLRAGYVSSELPALEAWLVRSSWQLELCGSEQKSLLFSSEDLRNVLNQLACQGQLSYMRKDKCKQVDLTKTLVGFQVEETSDALVVQLETRATPTGSLRPSILLQAAFSELGVDASRVAIRVCRCGQWGENEDGELLDPLTTEVVA</sequence>